<evidence type="ECO:0000256" key="1">
    <source>
        <dbReference type="SAM" id="MobiDB-lite"/>
    </source>
</evidence>
<name>A0A427B521_ENSVE</name>
<gene>
    <name evidence="2" type="ORF">B296_00017363</name>
</gene>
<organism evidence="2 3">
    <name type="scientific">Ensete ventricosum</name>
    <name type="common">Abyssinian banana</name>
    <name type="synonym">Musa ensete</name>
    <dbReference type="NCBI Taxonomy" id="4639"/>
    <lineage>
        <taxon>Eukaryota</taxon>
        <taxon>Viridiplantae</taxon>
        <taxon>Streptophyta</taxon>
        <taxon>Embryophyta</taxon>
        <taxon>Tracheophyta</taxon>
        <taxon>Spermatophyta</taxon>
        <taxon>Magnoliopsida</taxon>
        <taxon>Liliopsida</taxon>
        <taxon>Zingiberales</taxon>
        <taxon>Musaceae</taxon>
        <taxon>Ensete</taxon>
    </lineage>
</organism>
<protein>
    <submittedName>
        <fullName evidence="2">Uncharacterized protein</fullName>
    </submittedName>
</protein>
<evidence type="ECO:0000313" key="2">
    <source>
        <dbReference type="EMBL" id="RRT83571.1"/>
    </source>
</evidence>
<dbReference type="Proteomes" id="UP000287651">
    <property type="component" value="Unassembled WGS sequence"/>
</dbReference>
<feature type="non-terminal residue" evidence="2">
    <location>
        <position position="1"/>
    </location>
</feature>
<dbReference type="AlphaFoldDB" id="A0A427B521"/>
<accession>A0A427B521</accession>
<proteinExistence type="predicted"/>
<feature type="compositionally biased region" description="Basic and acidic residues" evidence="1">
    <location>
        <begin position="88"/>
        <end position="97"/>
    </location>
</feature>
<feature type="region of interest" description="Disordered" evidence="1">
    <location>
        <begin position="65"/>
        <end position="97"/>
    </location>
</feature>
<feature type="region of interest" description="Disordered" evidence="1">
    <location>
        <begin position="1"/>
        <end position="24"/>
    </location>
</feature>
<evidence type="ECO:0000313" key="3">
    <source>
        <dbReference type="Proteomes" id="UP000287651"/>
    </source>
</evidence>
<comment type="caution">
    <text evidence="2">The sequence shown here is derived from an EMBL/GenBank/DDBJ whole genome shotgun (WGS) entry which is preliminary data.</text>
</comment>
<dbReference type="EMBL" id="AMZH03000471">
    <property type="protein sequence ID" value="RRT83571.1"/>
    <property type="molecule type" value="Genomic_DNA"/>
</dbReference>
<reference evidence="2 3" key="1">
    <citation type="journal article" date="2014" name="Agronomy (Basel)">
        <title>A Draft Genome Sequence for Ensete ventricosum, the Drought-Tolerant Tree Against Hunger.</title>
        <authorList>
            <person name="Harrison J."/>
            <person name="Moore K.A."/>
            <person name="Paszkiewicz K."/>
            <person name="Jones T."/>
            <person name="Grant M."/>
            <person name="Ambacheew D."/>
            <person name="Muzemil S."/>
            <person name="Studholme D.J."/>
        </authorList>
    </citation>
    <scope>NUCLEOTIDE SEQUENCE [LARGE SCALE GENOMIC DNA]</scope>
</reference>
<sequence>ILSRLIGSDSDPNRDPNPNRNPNRTRVVHVVGLFTGLIKPTFYIPGSVPIKVFAIAGPRPPLRCDLLRENPNPRLGDTRESFAMGSRMQEHDGASPA</sequence>